<gene>
    <name evidence="2" type="ORF">SNEC2469_LOCUS3130</name>
</gene>
<name>A0A812KCX8_9DINO</name>
<evidence type="ECO:0000313" key="2">
    <source>
        <dbReference type="EMBL" id="CAE7225251.1"/>
    </source>
</evidence>
<keyword evidence="3" id="KW-1185">Reference proteome</keyword>
<evidence type="ECO:0000313" key="3">
    <source>
        <dbReference type="Proteomes" id="UP000601435"/>
    </source>
</evidence>
<reference evidence="2" key="1">
    <citation type="submission" date="2021-02" db="EMBL/GenBank/DDBJ databases">
        <authorList>
            <person name="Dougan E. K."/>
            <person name="Rhodes N."/>
            <person name="Thang M."/>
            <person name="Chan C."/>
        </authorList>
    </citation>
    <scope>NUCLEOTIDE SEQUENCE</scope>
</reference>
<organism evidence="2 3">
    <name type="scientific">Symbiodinium necroappetens</name>
    <dbReference type="NCBI Taxonomy" id="1628268"/>
    <lineage>
        <taxon>Eukaryota</taxon>
        <taxon>Sar</taxon>
        <taxon>Alveolata</taxon>
        <taxon>Dinophyceae</taxon>
        <taxon>Suessiales</taxon>
        <taxon>Symbiodiniaceae</taxon>
        <taxon>Symbiodinium</taxon>
    </lineage>
</organism>
<dbReference type="AlphaFoldDB" id="A0A812KCX8"/>
<comment type="caution">
    <text evidence="2">The sequence shown here is derived from an EMBL/GenBank/DDBJ whole genome shotgun (WGS) entry which is preliminary data.</text>
</comment>
<evidence type="ECO:0000256" key="1">
    <source>
        <dbReference type="SAM" id="MobiDB-lite"/>
    </source>
</evidence>
<accession>A0A812KCX8</accession>
<dbReference type="EMBL" id="CAJNJA010007476">
    <property type="protein sequence ID" value="CAE7225251.1"/>
    <property type="molecule type" value="Genomic_DNA"/>
</dbReference>
<protein>
    <submittedName>
        <fullName evidence="2">Uncharacterized protein</fullName>
    </submittedName>
</protein>
<feature type="region of interest" description="Disordered" evidence="1">
    <location>
        <begin position="95"/>
        <end position="136"/>
    </location>
</feature>
<proteinExistence type="predicted"/>
<sequence length="209" mass="22905">MRTPERGIRRVCDESLCPPSQCDLRADRLGVGAWRRLSKCHSELPPKGGGPGGRGFLENMLSRHNLQAESYRLGCMFRSRLAAASLESGLAVSSNARPSQPLRANIHPREHGGAYRNLFPGRTQTASPQDGRQEQGKYVDNLPGVNDFDTAGPSGTTFLWSFAGYPGLSWPTMGLPCVVHAFIHPVRTAARDHCSEEMFRMVLLLTATS</sequence>
<dbReference type="Proteomes" id="UP000601435">
    <property type="component" value="Unassembled WGS sequence"/>
</dbReference>